<proteinExistence type="predicted"/>
<organism evidence="2">
    <name type="scientific">uncultured Rubrobacteraceae bacterium</name>
    <dbReference type="NCBI Taxonomy" id="349277"/>
    <lineage>
        <taxon>Bacteria</taxon>
        <taxon>Bacillati</taxon>
        <taxon>Actinomycetota</taxon>
        <taxon>Rubrobacteria</taxon>
        <taxon>Rubrobacterales</taxon>
        <taxon>Rubrobacteraceae</taxon>
        <taxon>environmental samples</taxon>
    </lineage>
</organism>
<dbReference type="InterPro" id="IPR029063">
    <property type="entry name" value="SAM-dependent_MTases_sf"/>
</dbReference>
<protein>
    <recommendedName>
        <fullName evidence="1">Methyltransferase type 12 domain-containing protein</fullName>
    </recommendedName>
</protein>
<dbReference type="Pfam" id="PF08242">
    <property type="entry name" value="Methyltransf_12"/>
    <property type="match status" value="1"/>
</dbReference>
<gene>
    <name evidence="2" type="ORF">AVDCRST_MAG37-1382</name>
</gene>
<feature type="domain" description="Methyltransferase type 12" evidence="1">
    <location>
        <begin position="53"/>
        <end position="144"/>
    </location>
</feature>
<sequence length="146" mass="15672">MRSGTNFDGIAASFEEEIYGSSKGYIRERVLWEDLSDGLPSISRGGLSILEAGGAGRMVMRMASLSNKVLLCDPSREILDRAEEKIREANLSNYVTAVNSSIQNLKGSISGGFDVVTCHAVLEWLADPKSALSCLVELLSSAGVSR</sequence>
<dbReference type="EMBL" id="CADCVD010000057">
    <property type="protein sequence ID" value="CAA9441032.1"/>
    <property type="molecule type" value="Genomic_DNA"/>
</dbReference>
<accession>A0A6J4QDM3</accession>
<reference evidence="2" key="1">
    <citation type="submission" date="2020-02" db="EMBL/GenBank/DDBJ databases">
        <authorList>
            <person name="Meier V. D."/>
        </authorList>
    </citation>
    <scope>NUCLEOTIDE SEQUENCE</scope>
    <source>
        <strain evidence="2">AVDCRST_MAG37</strain>
    </source>
</reference>
<evidence type="ECO:0000313" key="2">
    <source>
        <dbReference type="EMBL" id="CAA9441032.1"/>
    </source>
</evidence>
<dbReference type="SUPFAM" id="SSF53335">
    <property type="entry name" value="S-adenosyl-L-methionine-dependent methyltransferases"/>
    <property type="match status" value="1"/>
</dbReference>
<name>A0A6J4QDM3_9ACTN</name>
<dbReference type="Gene3D" id="3.40.50.150">
    <property type="entry name" value="Vaccinia Virus protein VP39"/>
    <property type="match status" value="1"/>
</dbReference>
<dbReference type="InterPro" id="IPR013217">
    <property type="entry name" value="Methyltransf_12"/>
</dbReference>
<evidence type="ECO:0000259" key="1">
    <source>
        <dbReference type="Pfam" id="PF08242"/>
    </source>
</evidence>
<dbReference type="AlphaFoldDB" id="A0A6J4QDM3"/>